<dbReference type="InterPro" id="IPR025933">
    <property type="entry name" value="Beta_defensin_dom"/>
</dbReference>
<evidence type="ECO:0000256" key="1">
    <source>
        <dbReference type="ARBA" id="ARBA00004613"/>
    </source>
</evidence>
<evidence type="ECO:0000313" key="9">
    <source>
        <dbReference type="Proteomes" id="UP000314985"/>
    </source>
</evidence>
<feature type="domain" description="Beta-defensin" evidence="7">
    <location>
        <begin position="29"/>
        <end position="59"/>
    </location>
</feature>
<protein>
    <recommendedName>
        <fullName evidence="6">Beta-defensin</fullName>
    </recommendedName>
</protein>
<accession>A0A4X1UY65</accession>
<dbReference type="RefSeq" id="XP_020954472.1">
    <property type="nucleotide sequence ID" value="XM_021098813.1"/>
</dbReference>
<keyword evidence="5" id="KW-1015">Disulfide bond</keyword>
<dbReference type="GeneID" id="110261535"/>
<dbReference type="Proteomes" id="UP000314985">
    <property type="component" value="Chromosome 7"/>
</dbReference>
<evidence type="ECO:0000256" key="4">
    <source>
        <dbReference type="ARBA" id="ARBA00022729"/>
    </source>
</evidence>
<dbReference type="Pfam" id="PF13841">
    <property type="entry name" value="Defensin_beta_2"/>
    <property type="match status" value="1"/>
</dbReference>
<dbReference type="KEGG" id="ssc:110261535"/>
<keyword evidence="4 6" id="KW-0732">Signal</keyword>
<reference evidence="8 9" key="1">
    <citation type="submission" date="2017-08" db="EMBL/GenBank/DDBJ databases">
        <title>USMARCv1.0.</title>
        <authorList>
            <person name="Hannum G.I."/>
            <person name="Koren S."/>
            <person name="Schroeder S.G."/>
            <person name="Chin S.C."/>
            <person name="Nonneman D.J."/>
            <person name="Becker S.A."/>
            <person name="Rosen B.D."/>
            <person name="Bickhart D.M."/>
            <person name="Putnam N.H."/>
            <person name="Green R.E."/>
            <person name="Tuggle C.K."/>
            <person name="Liu H."/>
            <person name="Rohrer G.A."/>
            <person name="Warr A."/>
            <person name="Hall R."/>
            <person name="Kim K."/>
            <person name="Hume D.A."/>
            <person name="Talbot R."/>
            <person name="Chow W."/>
            <person name="Howe K."/>
            <person name="Schwartz A.S."/>
            <person name="Watson M."/>
            <person name="Archibald A.L."/>
            <person name="Phillippy A.M."/>
            <person name="Smith T.P.L."/>
        </authorList>
    </citation>
    <scope>NUCLEOTIDE SEQUENCE [LARGE SCALE GENOMIC DNA]</scope>
</reference>
<evidence type="ECO:0000313" key="8">
    <source>
        <dbReference type="Ensembl" id="ENSSSCP00070034303.1"/>
    </source>
</evidence>
<dbReference type="OMA" id="ECHDFEK"/>
<feature type="chain" id="PRO_5021477327" description="Beta-defensin" evidence="6">
    <location>
        <begin position="23"/>
        <end position="83"/>
    </location>
</feature>
<keyword evidence="6" id="KW-0929">Antimicrobial</keyword>
<evidence type="ECO:0000256" key="5">
    <source>
        <dbReference type="ARBA" id="ARBA00023157"/>
    </source>
</evidence>
<dbReference type="AlphaFoldDB" id="A0A4X1UY65"/>
<keyword evidence="6" id="KW-0211">Defensin</keyword>
<dbReference type="GO" id="GO:0045087">
    <property type="term" value="P:innate immune response"/>
    <property type="evidence" value="ECO:0007669"/>
    <property type="project" value="InterPro"/>
</dbReference>
<dbReference type="Ensembl" id="ENSSSCT00070040873.1">
    <property type="protein sequence ID" value="ENSSSCP00070034303.1"/>
    <property type="gene ID" value="ENSSSCG00070020563.1"/>
</dbReference>
<evidence type="ECO:0000256" key="2">
    <source>
        <dbReference type="ARBA" id="ARBA00007371"/>
    </source>
</evidence>
<dbReference type="PANTHER" id="PTHR20515:SF17">
    <property type="entry name" value="BETA-DEFENSIN 133"/>
    <property type="match status" value="1"/>
</dbReference>
<dbReference type="SMR" id="A0A4X1UY65"/>
<keyword evidence="3 6" id="KW-0964">Secreted</keyword>
<name>A0A4X1UY65_PIG</name>
<dbReference type="CTD" id="403339"/>
<comment type="similarity">
    <text evidence="2 6">Belongs to the beta-defensin family.</text>
</comment>
<dbReference type="GO" id="GO:0042742">
    <property type="term" value="P:defense response to bacterium"/>
    <property type="evidence" value="ECO:0007669"/>
    <property type="project" value="UniProtKB-UniRule"/>
</dbReference>
<dbReference type="PANTHER" id="PTHR20515">
    <property type="entry name" value="BETA-DEFENSIN"/>
    <property type="match status" value="1"/>
</dbReference>
<dbReference type="GO" id="GO:0005576">
    <property type="term" value="C:extracellular region"/>
    <property type="evidence" value="ECO:0007669"/>
    <property type="project" value="UniProtKB-SubCell"/>
</dbReference>
<comment type="subcellular location">
    <subcellularLocation>
        <location evidence="1 6">Secreted</location>
    </subcellularLocation>
</comment>
<gene>
    <name evidence="8" type="primary">DEFB133</name>
</gene>
<evidence type="ECO:0000256" key="3">
    <source>
        <dbReference type="ARBA" id="ARBA00022525"/>
    </source>
</evidence>
<feature type="signal peptide" evidence="6">
    <location>
        <begin position="1"/>
        <end position="22"/>
    </location>
</feature>
<keyword evidence="6" id="KW-0044">Antibiotic</keyword>
<sequence length="83" mass="9349">MKISVLLFVLFFFLISLPPGNCAMKDTYSCFIKKGKCRRACHDLETPVSFCTKLNANCCMEKSEVKLSIPEKQNAGNIRKGNK</sequence>
<evidence type="ECO:0000256" key="6">
    <source>
        <dbReference type="RuleBase" id="RU231113"/>
    </source>
</evidence>
<comment type="function">
    <text evidence="6">Has antibacterial activity.</text>
</comment>
<reference evidence="8" key="2">
    <citation type="submission" date="2025-08" db="UniProtKB">
        <authorList>
            <consortium name="Ensembl"/>
        </authorList>
    </citation>
    <scope>IDENTIFICATION</scope>
</reference>
<dbReference type="OrthoDB" id="9535533at2759"/>
<evidence type="ECO:0000259" key="7">
    <source>
        <dbReference type="Pfam" id="PF13841"/>
    </source>
</evidence>
<proteinExistence type="inferred from homology"/>
<organism evidence="8 9">
    <name type="scientific">Sus scrofa</name>
    <name type="common">Pig</name>
    <dbReference type="NCBI Taxonomy" id="9823"/>
    <lineage>
        <taxon>Eukaryota</taxon>
        <taxon>Metazoa</taxon>
        <taxon>Chordata</taxon>
        <taxon>Craniata</taxon>
        <taxon>Vertebrata</taxon>
        <taxon>Euteleostomi</taxon>
        <taxon>Mammalia</taxon>
        <taxon>Eutheria</taxon>
        <taxon>Laurasiatheria</taxon>
        <taxon>Artiodactyla</taxon>
        <taxon>Suina</taxon>
        <taxon>Suidae</taxon>
        <taxon>Sus</taxon>
    </lineage>
</organism>